<evidence type="ECO:0000256" key="16">
    <source>
        <dbReference type="ARBA" id="ARBA00075482"/>
    </source>
</evidence>
<evidence type="ECO:0000256" key="15">
    <source>
        <dbReference type="ARBA" id="ARBA00072883"/>
    </source>
</evidence>
<sequence>MYLLDLSKQLLISRIVGDGNAAIRDLETDSRQVKPGVLFFCLPGHAADGHKFAFEAAEKGAAALVVSRELPIALPQLVVPDPRLALAVLADYFYGRPSRKLRPIGVTGTNGKTTTTYLIERVLADVGVDTGVIGTIEARYGGQSFPMSRTTPGVLELQRLLRAMVAAGTDRCVMEVSSHSLEQGRVKGTRFRTAVFTNLTQDHLDYHGTMEAYEAAKGLFFSRLGNEYAARPEDRTYAVLNADDPASARFAKLTAAQVLTYGIERAADLRATDVAIDARGTSFKLTTLHGERTVRLRLVGKFNVYNALAALGAAYCEGIPMNDAISSLESVPGVPGRVEAVDEGQSFAVVVDYAHTPDGLENVLKTVRELASGRVICVFGCGGDRDRTKRPLMGKVAASLADTLILTSDNPRSEDPAAILREIEAGLAEAQVGTDRYAMVPDRREAIEKAVEMASPGDVVLIAGKGHETYQMIGGVTYDFDDRLVARDALRSLLS</sequence>
<organism evidence="24 25">
    <name type="scientific">Cohnella candidum</name>
    <dbReference type="NCBI Taxonomy" id="2674991"/>
    <lineage>
        <taxon>Bacteria</taxon>
        <taxon>Bacillati</taxon>
        <taxon>Bacillota</taxon>
        <taxon>Bacilli</taxon>
        <taxon>Bacillales</taxon>
        <taxon>Paenibacillaceae</taxon>
        <taxon>Cohnella</taxon>
    </lineage>
</organism>
<dbReference type="GO" id="GO:0005737">
    <property type="term" value="C:cytoplasm"/>
    <property type="evidence" value="ECO:0007669"/>
    <property type="project" value="UniProtKB-SubCell"/>
</dbReference>
<dbReference type="AlphaFoldDB" id="A0A3G3JU85"/>
<evidence type="ECO:0000256" key="8">
    <source>
        <dbReference type="ARBA" id="ARBA00022960"/>
    </source>
</evidence>
<feature type="binding site" evidence="19">
    <location>
        <position position="385"/>
    </location>
    <ligand>
        <name>meso-2,6-diaminopimelate</name>
        <dbReference type="ChEBI" id="CHEBI:57791"/>
    </ligand>
</feature>
<keyword evidence="11 19" id="KW-0961">Cell wall biogenesis/degradation</keyword>
<dbReference type="GO" id="GO:0009252">
    <property type="term" value="P:peptidoglycan biosynthetic process"/>
    <property type="evidence" value="ECO:0007669"/>
    <property type="project" value="UniProtKB-UniRule"/>
</dbReference>
<dbReference type="EC" id="6.3.2.13" evidence="14 19"/>
<evidence type="ECO:0000259" key="22">
    <source>
        <dbReference type="Pfam" id="PF02875"/>
    </source>
</evidence>
<comment type="PTM">
    <text evidence="19">Carboxylation is probably crucial for Mg(2+) binding and, consequently, for the gamma-phosphate positioning of ATP.</text>
</comment>
<feature type="short sequence motif" description="Meso-diaminopimelate recognition motif" evidence="19">
    <location>
        <begin position="409"/>
        <end position="412"/>
    </location>
</feature>
<comment type="function">
    <text evidence="13 19">Catalyzes the addition of meso-diaminopimelic acid to the nucleotide precursor UDP-N-acetylmuramoyl-L-alanyl-D-glutamate (UMAG) in the biosynthesis of bacterial cell-wall peptidoglycan.</text>
</comment>
<keyword evidence="6 19" id="KW-0547">Nucleotide-binding</keyword>
<dbReference type="InterPro" id="IPR005761">
    <property type="entry name" value="UDP-N-AcMur-Glu-dNH2Pim_ligase"/>
</dbReference>
<feature type="binding site" evidence="19">
    <location>
        <position position="468"/>
    </location>
    <ligand>
        <name>meso-2,6-diaminopimelate</name>
        <dbReference type="ChEBI" id="CHEBI:57791"/>
    </ligand>
</feature>
<dbReference type="SUPFAM" id="SSF63418">
    <property type="entry name" value="MurE/MurF N-terminal domain"/>
    <property type="match status" value="1"/>
</dbReference>
<dbReference type="Proteomes" id="UP000269097">
    <property type="component" value="Chromosome"/>
</dbReference>
<dbReference type="NCBIfam" id="NF001124">
    <property type="entry name" value="PRK00139.1-2"/>
    <property type="match status" value="1"/>
</dbReference>
<evidence type="ECO:0000256" key="5">
    <source>
        <dbReference type="ARBA" id="ARBA00022618"/>
    </source>
</evidence>
<evidence type="ECO:0000256" key="3">
    <source>
        <dbReference type="ARBA" id="ARBA00022490"/>
    </source>
</evidence>
<feature type="binding site" evidence="19">
    <location>
        <position position="177"/>
    </location>
    <ligand>
        <name>UDP-N-acetyl-alpha-D-muramoyl-L-alanyl-D-glutamate</name>
        <dbReference type="ChEBI" id="CHEBI:83900"/>
    </ligand>
</feature>
<comment type="caution">
    <text evidence="19">Lacks conserved residue(s) required for the propagation of feature annotation.</text>
</comment>
<feature type="binding site" evidence="19">
    <location>
        <position position="464"/>
    </location>
    <ligand>
        <name>meso-2,6-diaminopimelate</name>
        <dbReference type="ChEBI" id="CHEBI:57791"/>
    </ligand>
</feature>
<keyword evidence="9 19" id="KW-0573">Peptidoglycan synthesis</keyword>
<accession>A0A3G3JU85</accession>
<feature type="modified residue" description="N6-carboxylysine" evidence="19">
    <location>
        <position position="217"/>
    </location>
</feature>
<comment type="pathway">
    <text evidence="1 19 20">Cell wall biogenesis; peptidoglycan biosynthesis.</text>
</comment>
<evidence type="ECO:0000256" key="19">
    <source>
        <dbReference type="HAMAP-Rule" id="MF_00208"/>
    </source>
</evidence>
<dbReference type="InterPro" id="IPR036565">
    <property type="entry name" value="Mur-like_cat_sf"/>
</dbReference>
<dbReference type="Pfam" id="PF08245">
    <property type="entry name" value="Mur_ligase_M"/>
    <property type="match status" value="1"/>
</dbReference>
<dbReference type="InterPro" id="IPR036615">
    <property type="entry name" value="Mur_ligase_C_dom_sf"/>
</dbReference>
<evidence type="ECO:0000256" key="4">
    <source>
        <dbReference type="ARBA" id="ARBA00022598"/>
    </source>
</evidence>
<dbReference type="Gene3D" id="3.40.1190.10">
    <property type="entry name" value="Mur-like, catalytic domain"/>
    <property type="match status" value="1"/>
</dbReference>
<dbReference type="InterPro" id="IPR013221">
    <property type="entry name" value="Mur_ligase_cen"/>
</dbReference>
<evidence type="ECO:0000256" key="6">
    <source>
        <dbReference type="ARBA" id="ARBA00022741"/>
    </source>
</evidence>
<evidence type="ECO:0000259" key="21">
    <source>
        <dbReference type="Pfam" id="PF01225"/>
    </source>
</evidence>
<dbReference type="PROSITE" id="PS01011">
    <property type="entry name" value="FOLYLPOLYGLU_SYNT_1"/>
    <property type="match status" value="1"/>
</dbReference>
<dbReference type="EMBL" id="CP033433">
    <property type="protein sequence ID" value="AYQ71800.1"/>
    <property type="molecule type" value="Genomic_DNA"/>
</dbReference>
<evidence type="ECO:0000256" key="20">
    <source>
        <dbReference type="RuleBase" id="RU004135"/>
    </source>
</evidence>
<keyword evidence="8 19" id="KW-0133">Cell shape</keyword>
<dbReference type="GO" id="GO:0000287">
    <property type="term" value="F:magnesium ion binding"/>
    <property type="evidence" value="ECO:0007669"/>
    <property type="project" value="UniProtKB-UniRule"/>
</dbReference>
<evidence type="ECO:0000256" key="1">
    <source>
        <dbReference type="ARBA" id="ARBA00004752"/>
    </source>
</evidence>
<evidence type="ECO:0000256" key="9">
    <source>
        <dbReference type="ARBA" id="ARBA00022984"/>
    </source>
</evidence>
<evidence type="ECO:0000256" key="10">
    <source>
        <dbReference type="ARBA" id="ARBA00023306"/>
    </source>
</evidence>
<dbReference type="InterPro" id="IPR035911">
    <property type="entry name" value="MurE/MurF_N"/>
</dbReference>
<protein>
    <recommendedName>
        <fullName evidence="15 19">UDP-N-acetylmuramoyl-L-alanyl-D-glutamate--2,6-diaminopimelate ligase</fullName>
        <ecNumber evidence="14 19">6.3.2.13</ecNumber>
    </recommendedName>
    <alternativeName>
        <fullName evidence="16 19">Meso-A2pm-adding enzyme</fullName>
    </alternativeName>
    <alternativeName>
        <fullName evidence="17 19">Meso-diaminopimelate-adding enzyme</fullName>
    </alternativeName>
    <alternativeName>
        <fullName evidence="18 19">UDP-MurNAc-L-Ala-D-Glu:meso-diaminopimelate ligase</fullName>
    </alternativeName>
    <alternativeName>
        <fullName evidence="19">UDP-MurNAc-tripeptide synthetase</fullName>
    </alternativeName>
    <alternativeName>
        <fullName evidence="19">UDP-N-acetylmuramyl-tripeptide synthetase</fullName>
    </alternativeName>
</protein>
<dbReference type="NCBIfam" id="NF001126">
    <property type="entry name" value="PRK00139.1-4"/>
    <property type="match status" value="1"/>
</dbReference>
<dbReference type="NCBIfam" id="TIGR01085">
    <property type="entry name" value="murE"/>
    <property type="match status" value="1"/>
</dbReference>
<reference evidence="24 25" key="1">
    <citation type="submission" date="2018-10" db="EMBL/GenBank/DDBJ databases">
        <title>Genome Sequence of Cohnella sp.</title>
        <authorList>
            <person name="Srinivasan S."/>
            <person name="Kim M.K."/>
        </authorList>
    </citation>
    <scope>NUCLEOTIDE SEQUENCE [LARGE SCALE GENOMIC DNA]</scope>
    <source>
        <strain evidence="24 25">18JY8-7</strain>
    </source>
</reference>
<feature type="binding site" evidence="19">
    <location>
        <position position="30"/>
    </location>
    <ligand>
        <name>UDP-N-acetyl-alpha-D-muramoyl-L-alanyl-D-glutamate</name>
        <dbReference type="ChEBI" id="CHEBI:83900"/>
    </ligand>
</feature>
<evidence type="ECO:0000313" key="25">
    <source>
        <dbReference type="Proteomes" id="UP000269097"/>
    </source>
</evidence>
<comment type="similarity">
    <text evidence="2 19">Belongs to the MurCDEF family. MurE subfamily.</text>
</comment>
<keyword evidence="3 19" id="KW-0963">Cytoplasm</keyword>
<dbReference type="GO" id="GO:0008360">
    <property type="term" value="P:regulation of cell shape"/>
    <property type="evidence" value="ECO:0007669"/>
    <property type="project" value="UniProtKB-KW"/>
</dbReference>
<gene>
    <name evidence="19" type="primary">murE</name>
    <name evidence="24" type="ORF">EAV92_03960</name>
</gene>
<evidence type="ECO:0000256" key="2">
    <source>
        <dbReference type="ARBA" id="ARBA00005898"/>
    </source>
</evidence>
<feature type="binding site" evidence="19">
    <location>
        <begin position="150"/>
        <end position="151"/>
    </location>
    <ligand>
        <name>UDP-N-acetyl-alpha-D-muramoyl-L-alanyl-D-glutamate</name>
        <dbReference type="ChEBI" id="CHEBI:83900"/>
    </ligand>
</feature>
<dbReference type="GO" id="GO:0071555">
    <property type="term" value="P:cell wall organization"/>
    <property type="evidence" value="ECO:0007669"/>
    <property type="project" value="UniProtKB-KW"/>
</dbReference>
<keyword evidence="10 19" id="KW-0131">Cell cycle</keyword>
<dbReference type="GO" id="GO:0008765">
    <property type="term" value="F:UDP-N-acetylmuramoylalanyl-D-glutamate-2,6-diaminopimelate ligase activity"/>
    <property type="evidence" value="ECO:0007669"/>
    <property type="project" value="UniProtKB-UniRule"/>
</dbReference>
<comment type="subcellular location">
    <subcellularLocation>
        <location evidence="19 20">Cytoplasm</location>
    </subcellularLocation>
</comment>
<feature type="binding site" evidence="19">
    <location>
        <begin position="108"/>
        <end position="114"/>
    </location>
    <ligand>
        <name>ATP</name>
        <dbReference type="ChEBI" id="CHEBI:30616"/>
    </ligand>
</feature>
<dbReference type="KEGG" id="coh:EAV92_03960"/>
<dbReference type="InterPro" id="IPR018109">
    <property type="entry name" value="Folylpolyglutamate_synth_CS"/>
</dbReference>
<dbReference type="RefSeq" id="WP_123039862.1">
    <property type="nucleotide sequence ID" value="NZ_CP033433.1"/>
</dbReference>
<evidence type="ECO:0000259" key="23">
    <source>
        <dbReference type="Pfam" id="PF08245"/>
    </source>
</evidence>
<dbReference type="GO" id="GO:0005524">
    <property type="term" value="F:ATP binding"/>
    <property type="evidence" value="ECO:0007669"/>
    <property type="project" value="UniProtKB-UniRule"/>
</dbReference>
<dbReference type="PANTHER" id="PTHR23135:SF4">
    <property type="entry name" value="UDP-N-ACETYLMURAMOYL-L-ALANYL-D-GLUTAMATE--2,6-DIAMINOPIMELATE LIGASE MURE HOMOLOG, CHLOROPLASTIC"/>
    <property type="match status" value="1"/>
</dbReference>
<dbReference type="Pfam" id="PF02875">
    <property type="entry name" value="Mur_ligase_C"/>
    <property type="match status" value="1"/>
</dbReference>
<evidence type="ECO:0000256" key="7">
    <source>
        <dbReference type="ARBA" id="ARBA00022840"/>
    </source>
</evidence>
<dbReference type="InterPro" id="IPR000713">
    <property type="entry name" value="Mur_ligase_N"/>
</dbReference>
<evidence type="ECO:0000256" key="12">
    <source>
        <dbReference type="ARBA" id="ARBA00050251"/>
    </source>
</evidence>
<evidence type="ECO:0000256" key="17">
    <source>
        <dbReference type="ARBA" id="ARBA00076158"/>
    </source>
</evidence>
<evidence type="ECO:0000256" key="18">
    <source>
        <dbReference type="ARBA" id="ARBA00081560"/>
    </source>
</evidence>
<comment type="catalytic activity">
    <reaction evidence="12 19">
        <text>UDP-N-acetyl-alpha-D-muramoyl-L-alanyl-D-glutamate + meso-2,6-diaminopimelate + ATP = UDP-N-acetyl-alpha-D-muramoyl-L-alanyl-gamma-D-glutamyl-meso-2,6-diaminopimelate + ADP + phosphate + H(+)</text>
        <dbReference type="Rhea" id="RHEA:23676"/>
        <dbReference type="ChEBI" id="CHEBI:15378"/>
        <dbReference type="ChEBI" id="CHEBI:30616"/>
        <dbReference type="ChEBI" id="CHEBI:43474"/>
        <dbReference type="ChEBI" id="CHEBI:57791"/>
        <dbReference type="ChEBI" id="CHEBI:83900"/>
        <dbReference type="ChEBI" id="CHEBI:83905"/>
        <dbReference type="ChEBI" id="CHEBI:456216"/>
        <dbReference type="EC" id="6.3.2.13"/>
    </reaction>
</comment>
<feature type="domain" description="Mur ligase central" evidence="23">
    <location>
        <begin position="106"/>
        <end position="314"/>
    </location>
</feature>
<dbReference type="Gene3D" id="3.90.190.20">
    <property type="entry name" value="Mur ligase, C-terminal domain"/>
    <property type="match status" value="1"/>
</dbReference>
<dbReference type="GO" id="GO:0004326">
    <property type="term" value="F:tetrahydrofolylpolyglutamate synthase activity"/>
    <property type="evidence" value="ECO:0007669"/>
    <property type="project" value="InterPro"/>
</dbReference>
<name>A0A3G3JU85_9BACL</name>
<keyword evidence="5 19" id="KW-0132">Cell division</keyword>
<dbReference type="Gene3D" id="3.40.1390.10">
    <property type="entry name" value="MurE/MurF, N-terminal domain"/>
    <property type="match status" value="1"/>
</dbReference>
<dbReference type="FunFam" id="3.90.190.20:FF:000006">
    <property type="entry name" value="UDP-N-acetylmuramoyl-L-alanyl-D-glutamate--2,6-diaminopimelate ligase"/>
    <property type="match status" value="1"/>
</dbReference>
<dbReference type="HAMAP" id="MF_00208">
    <property type="entry name" value="MurE"/>
    <property type="match status" value="1"/>
</dbReference>
<dbReference type="UniPathway" id="UPA00219"/>
<keyword evidence="25" id="KW-1185">Reference proteome</keyword>
<evidence type="ECO:0000256" key="14">
    <source>
        <dbReference type="ARBA" id="ARBA00066633"/>
    </source>
</evidence>
<dbReference type="Pfam" id="PF01225">
    <property type="entry name" value="Mur_ligase"/>
    <property type="match status" value="1"/>
</dbReference>
<evidence type="ECO:0000313" key="24">
    <source>
        <dbReference type="EMBL" id="AYQ71800.1"/>
    </source>
</evidence>
<feature type="domain" description="Mur ligase N-terminal catalytic" evidence="21">
    <location>
        <begin position="26"/>
        <end position="93"/>
    </location>
</feature>
<dbReference type="SUPFAM" id="SSF53244">
    <property type="entry name" value="MurD-like peptide ligases, peptide-binding domain"/>
    <property type="match status" value="1"/>
</dbReference>
<dbReference type="SUPFAM" id="SSF53623">
    <property type="entry name" value="MurD-like peptide ligases, catalytic domain"/>
    <property type="match status" value="1"/>
</dbReference>
<keyword evidence="19" id="KW-0460">Magnesium</keyword>
<keyword evidence="4 19" id="KW-0436">Ligase</keyword>
<evidence type="ECO:0000256" key="13">
    <source>
        <dbReference type="ARBA" id="ARBA00056782"/>
    </source>
</evidence>
<proteinExistence type="inferred from homology"/>
<comment type="cofactor">
    <cofactor evidence="19">
        <name>Mg(2+)</name>
        <dbReference type="ChEBI" id="CHEBI:18420"/>
    </cofactor>
</comment>
<dbReference type="InterPro" id="IPR004101">
    <property type="entry name" value="Mur_ligase_C"/>
</dbReference>
<feature type="domain" description="Mur ligase C-terminal" evidence="22">
    <location>
        <begin position="336"/>
        <end position="466"/>
    </location>
</feature>
<feature type="binding site" evidence="19">
    <location>
        <position position="183"/>
    </location>
    <ligand>
        <name>UDP-N-acetyl-alpha-D-muramoyl-L-alanyl-D-glutamate</name>
        <dbReference type="ChEBI" id="CHEBI:83900"/>
    </ligand>
</feature>
<evidence type="ECO:0000256" key="11">
    <source>
        <dbReference type="ARBA" id="ARBA00023316"/>
    </source>
</evidence>
<feature type="binding site" evidence="19">
    <location>
        <position position="185"/>
    </location>
    <ligand>
        <name>UDP-N-acetyl-alpha-D-muramoyl-L-alanyl-D-glutamate</name>
        <dbReference type="ChEBI" id="CHEBI:83900"/>
    </ligand>
</feature>
<feature type="binding site" evidence="19">
    <location>
        <begin position="409"/>
        <end position="412"/>
    </location>
    <ligand>
        <name>meso-2,6-diaminopimelate</name>
        <dbReference type="ChEBI" id="CHEBI:57791"/>
    </ligand>
</feature>
<dbReference type="GO" id="GO:0051301">
    <property type="term" value="P:cell division"/>
    <property type="evidence" value="ECO:0007669"/>
    <property type="project" value="UniProtKB-KW"/>
</dbReference>
<keyword evidence="7 19" id="KW-0067">ATP-binding</keyword>
<dbReference type="PANTHER" id="PTHR23135">
    <property type="entry name" value="MUR LIGASE FAMILY MEMBER"/>
    <property type="match status" value="1"/>
</dbReference>